<organism evidence="1 2">
    <name type="scientific">Haematococcus lacustris</name>
    <name type="common">Green alga</name>
    <name type="synonym">Haematococcus pluvialis</name>
    <dbReference type="NCBI Taxonomy" id="44745"/>
    <lineage>
        <taxon>Eukaryota</taxon>
        <taxon>Viridiplantae</taxon>
        <taxon>Chlorophyta</taxon>
        <taxon>core chlorophytes</taxon>
        <taxon>Chlorophyceae</taxon>
        <taxon>CS clade</taxon>
        <taxon>Chlamydomonadales</taxon>
        <taxon>Haematococcaceae</taxon>
        <taxon>Haematococcus</taxon>
    </lineage>
</organism>
<feature type="non-terminal residue" evidence="1">
    <location>
        <position position="1"/>
    </location>
</feature>
<proteinExistence type="predicted"/>
<dbReference type="Proteomes" id="UP000485058">
    <property type="component" value="Unassembled WGS sequence"/>
</dbReference>
<evidence type="ECO:0000313" key="2">
    <source>
        <dbReference type="Proteomes" id="UP000485058"/>
    </source>
</evidence>
<accession>A0A6A0AL75</accession>
<evidence type="ECO:0000313" key="1">
    <source>
        <dbReference type="EMBL" id="GFH33041.1"/>
    </source>
</evidence>
<gene>
    <name evidence="1" type="ORF">HaLaN_32352</name>
</gene>
<dbReference type="AlphaFoldDB" id="A0A6A0AL75"/>
<reference evidence="1 2" key="1">
    <citation type="submission" date="2020-02" db="EMBL/GenBank/DDBJ databases">
        <title>Draft genome sequence of Haematococcus lacustris strain NIES-144.</title>
        <authorList>
            <person name="Morimoto D."/>
            <person name="Nakagawa S."/>
            <person name="Yoshida T."/>
            <person name="Sawayama S."/>
        </authorList>
    </citation>
    <scope>NUCLEOTIDE SEQUENCE [LARGE SCALE GENOMIC DNA]</scope>
    <source>
        <strain evidence="1 2">NIES-144</strain>
    </source>
</reference>
<sequence length="128" mass="13329">MRSPLVVGGNLPVGGQGRAVHAWSNHLHYLLQLPPATAITPSDCQRCRCYAMAQNSTTQQHTPATTNRMPGTLPAGLYVCLCCAALLANIAGASRSLPSSQKVSATRLRALTQLDSGVAPGSAIGAHR</sequence>
<dbReference type="EMBL" id="BLLF01007640">
    <property type="protein sequence ID" value="GFH33041.1"/>
    <property type="molecule type" value="Genomic_DNA"/>
</dbReference>
<keyword evidence="2" id="KW-1185">Reference proteome</keyword>
<protein>
    <submittedName>
        <fullName evidence="1">Uncharacterized protein</fullName>
    </submittedName>
</protein>
<comment type="caution">
    <text evidence="1">The sequence shown here is derived from an EMBL/GenBank/DDBJ whole genome shotgun (WGS) entry which is preliminary data.</text>
</comment>
<name>A0A6A0AL75_HAELA</name>